<proteinExistence type="predicted"/>
<dbReference type="OrthoDB" id="448455at2759"/>
<feature type="region of interest" description="Disordered" evidence="2">
    <location>
        <begin position="274"/>
        <end position="296"/>
    </location>
</feature>
<protein>
    <recommendedName>
        <fullName evidence="7">Fungal STAND N-terminal Goodbye domain-containing protein</fullName>
    </recommendedName>
</protein>
<feature type="domain" description="Nephrocystin 3-like N-terminal" evidence="4">
    <location>
        <begin position="320"/>
        <end position="491"/>
    </location>
</feature>
<evidence type="ECO:0000259" key="3">
    <source>
        <dbReference type="Pfam" id="PF17109"/>
    </source>
</evidence>
<dbReference type="InterPro" id="IPR031350">
    <property type="entry name" value="Goodbye_dom"/>
</dbReference>
<evidence type="ECO:0008006" key="7">
    <source>
        <dbReference type="Google" id="ProtNLM"/>
    </source>
</evidence>
<evidence type="ECO:0000313" key="6">
    <source>
        <dbReference type="Proteomes" id="UP000770015"/>
    </source>
</evidence>
<evidence type="ECO:0000256" key="2">
    <source>
        <dbReference type="SAM" id="MobiDB-lite"/>
    </source>
</evidence>
<organism evidence="5 6">
    <name type="scientific">Plectosphaerella plurivora</name>
    <dbReference type="NCBI Taxonomy" id="936078"/>
    <lineage>
        <taxon>Eukaryota</taxon>
        <taxon>Fungi</taxon>
        <taxon>Dikarya</taxon>
        <taxon>Ascomycota</taxon>
        <taxon>Pezizomycotina</taxon>
        <taxon>Sordariomycetes</taxon>
        <taxon>Hypocreomycetidae</taxon>
        <taxon>Glomerellales</taxon>
        <taxon>Plectosphaerellaceae</taxon>
        <taxon>Plectosphaerella</taxon>
    </lineage>
</organism>
<dbReference type="Pfam" id="PF17109">
    <property type="entry name" value="Goodbye"/>
    <property type="match status" value="1"/>
</dbReference>
<keyword evidence="6" id="KW-1185">Reference proteome</keyword>
<dbReference type="InterPro" id="IPR056884">
    <property type="entry name" value="NPHP3-like_N"/>
</dbReference>
<name>A0A9P9A3V6_9PEZI</name>
<dbReference type="PANTHER" id="PTHR10039:SF17">
    <property type="entry name" value="FUNGAL STAND N-TERMINAL GOODBYE DOMAIN-CONTAINING PROTEIN-RELATED"/>
    <property type="match status" value="1"/>
</dbReference>
<dbReference type="Proteomes" id="UP000770015">
    <property type="component" value="Unassembled WGS sequence"/>
</dbReference>
<feature type="region of interest" description="Disordered" evidence="2">
    <location>
        <begin position="1316"/>
        <end position="1359"/>
    </location>
</feature>
<evidence type="ECO:0000256" key="1">
    <source>
        <dbReference type="ARBA" id="ARBA00022737"/>
    </source>
</evidence>
<dbReference type="Pfam" id="PF24883">
    <property type="entry name" value="NPHP3_N"/>
    <property type="match status" value="1"/>
</dbReference>
<evidence type="ECO:0000313" key="5">
    <source>
        <dbReference type="EMBL" id="KAH6665285.1"/>
    </source>
</evidence>
<dbReference type="EMBL" id="JAGSXJ010000038">
    <property type="protein sequence ID" value="KAH6665285.1"/>
    <property type="molecule type" value="Genomic_DNA"/>
</dbReference>
<accession>A0A9P9A3V6</accession>
<keyword evidence="1" id="KW-0677">Repeat</keyword>
<feature type="domain" description="Fungal STAND N-terminal Goodbye" evidence="3">
    <location>
        <begin position="26"/>
        <end position="143"/>
    </location>
</feature>
<evidence type="ECO:0000259" key="4">
    <source>
        <dbReference type="Pfam" id="PF24883"/>
    </source>
</evidence>
<dbReference type="Gene3D" id="3.40.50.300">
    <property type="entry name" value="P-loop containing nucleotide triphosphate hydrolases"/>
    <property type="match status" value="1"/>
</dbReference>
<comment type="caution">
    <text evidence="5">The sequence shown here is derived from an EMBL/GenBank/DDBJ whole genome shotgun (WGS) entry which is preliminary data.</text>
</comment>
<dbReference type="InterPro" id="IPR027417">
    <property type="entry name" value="P-loop_NTPase"/>
</dbReference>
<feature type="compositionally biased region" description="Acidic residues" evidence="2">
    <location>
        <begin position="1341"/>
        <end position="1350"/>
    </location>
</feature>
<gene>
    <name evidence="5" type="ORF">F5X68DRAFT_250052</name>
</gene>
<reference evidence="5" key="1">
    <citation type="journal article" date="2021" name="Nat. Commun.">
        <title>Genetic determinants of endophytism in the Arabidopsis root mycobiome.</title>
        <authorList>
            <person name="Mesny F."/>
            <person name="Miyauchi S."/>
            <person name="Thiergart T."/>
            <person name="Pickel B."/>
            <person name="Atanasova L."/>
            <person name="Karlsson M."/>
            <person name="Huettel B."/>
            <person name="Barry K.W."/>
            <person name="Haridas S."/>
            <person name="Chen C."/>
            <person name="Bauer D."/>
            <person name="Andreopoulos W."/>
            <person name="Pangilinan J."/>
            <person name="LaButti K."/>
            <person name="Riley R."/>
            <person name="Lipzen A."/>
            <person name="Clum A."/>
            <person name="Drula E."/>
            <person name="Henrissat B."/>
            <person name="Kohler A."/>
            <person name="Grigoriev I.V."/>
            <person name="Martin F.M."/>
            <person name="Hacquard S."/>
        </authorList>
    </citation>
    <scope>NUCLEOTIDE SEQUENCE</scope>
    <source>
        <strain evidence="5">MPI-SDFR-AT-0117</strain>
    </source>
</reference>
<sequence>MGEVDQGRAALEEKLKNDNRDVSDLWKDALKAYKGIVGFDLQRKFDSVDSLIAFSTEQMNGFHTFRHDNKKVDKLRSLFADNMDLIETGALQLVSAATPAFPPAAAIGTALTYLLQACRQQRADYDTVMVFFEDMQGFLTRITILETRLPKYKAYQNCLMEVFTSFLTMCGFAHKYIELGRFKKWISNLLKGEDGELGGARAELNKKLGHLQQATELAILGNTEETLKMTSQLEENQRSHTMLLERVGERLDNIHENTENIRDDVSKLLRLFGASNKPPQQPEKPVAKKPPSANGVRHALPIVSNDDHEYRVLKETLIPDTCSWVFAEPEWETWLNTPNGARPVLAVTAQPGAGKSHIAASIRDRLAQVAREDEAQRSCVAHFYFREQELAYSIFVSGIVTAVNQIAETNGAICERFSAQIARDDVEMDVYKWQDIVKHLLSTVFGPDSKNHLFLVLDGLDEMRDFKSFEEFLSEWIVKEKLRISLAVTSRPSRLESLPADMPIVRIEATKEKQKDDLKTLIWHQINSHNNLRRFSRYVKQRIADTIQEASPNMLYAEHLLQRLDNVGREGAVLKALAQKKPENLHGIYEILLDECQRRMPETHQVVAASLLHWIAFSNMPTSMNSMASLIKEFSSDDTFDIEEIPEFFSKFLRIGDPGYDAELRAQIEMSQRTAVYDLKQEPENEDDAYSDGPLPVKFMERSMRHYFTDSSPNISAFRWGTSEANRRMFLTCTRLCQPVRTDVDKQLQHYCALHLINHWLAIKIEQHDVRQQVEVLEAFAEALSNKTNLSGMLQRAGMSYGRGSTSITNERVKEWFQLLGKPEVRSELSEFALAWWDSVGPDPSTCRRGLAEGYLRDLYQSLDVEGAARAWHLLQGVLVATGLGKLLMRQASINFPEAFEGVEMNEDGEIPFDEAQASLGIIGLFDNVKPDAGGYRAAAEVLLEFEYVKEAEKTCREGLERCNPGDLEFFRTSSTLSKILLDKRRTREEALAVATKAAEELANHDVPSPLKRTVFTTKARAEAKLNHEDAALKSFADAKAADPEGATPGADLVDELEVLDKRTDRSEYIRVLKSWGLLERITWLAWNFEDDGEDRHALFCDIAVEQHEEAFMVSFYQEVVDFLDNLGAGLPLRLHLALVYFEVCNDPARALEELDKVFDSHAPALQFPILGVSSSYALEKAVDIMVNVHVELFRATRDPAAKASHIAALTGLLDRHFCLDVPRTSSFWTGQQRVGLAYMHMVVGPLEKFQTTLQSLLDDCFAGLNDSVGWNDGPFLWMLAQCLALLSKALRDDEGLRRRARIVASALFSKLTPGKADAAEDGSEDSTDKTQAAETKDATTDEDDDEDDAGSVVSLAPDDQGDLLGERWWSCGGFCSPAKTFTWWKDRSVYFYITHATGMICEECQAEYELIQRGEVVRKRRHFQGITHDRLKLPVEGWKGVTDGVLYVEGDEPIKVDDLFKNVQEECARGFERLWAGL</sequence>
<dbReference type="PANTHER" id="PTHR10039">
    <property type="entry name" value="AMELOGENIN"/>
    <property type="match status" value="1"/>
</dbReference>